<evidence type="ECO:0000256" key="17">
    <source>
        <dbReference type="ARBA" id="ARBA00023319"/>
    </source>
</evidence>
<keyword evidence="10" id="KW-0915">Sodium</keyword>
<dbReference type="InterPro" id="IPR003599">
    <property type="entry name" value="Ig_sub"/>
</dbReference>
<comment type="subcellular location">
    <subcellularLocation>
        <location evidence="1">Cell membrane</location>
        <topology evidence="1">Single-pass type I membrane protein</topology>
    </subcellularLocation>
</comment>
<keyword evidence="17" id="KW-0393">Immunoglobulin domain</keyword>
<organism evidence="23 24">
    <name type="scientific">Pleuronectes platessa</name>
    <name type="common">European plaice</name>
    <dbReference type="NCBI Taxonomy" id="8262"/>
    <lineage>
        <taxon>Eukaryota</taxon>
        <taxon>Metazoa</taxon>
        <taxon>Chordata</taxon>
        <taxon>Craniata</taxon>
        <taxon>Vertebrata</taxon>
        <taxon>Euteleostomi</taxon>
        <taxon>Actinopterygii</taxon>
        <taxon>Neopterygii</taxon>
        <taxon>Teleostei</taxon>
        <taxon>Neoteleostei</taxon>
        <taxon>Acanthomorphata</taxon>
        <taxon>Carangaria</taxon>
        <taxon>Pleuronectiformes</taxon>
        <taxon>Pleuronectoidei</taxon>
        <taxon>Pleuronectidae</taxon>
        <taxon>Pleuronectes</taxon>
    </lineage>
</organism>
<dbReference type="InterPro" id="IPR007110">
    <property type="entry name" value="Ig-like_dom"/>
</dbReference>
<name>A0A9N7V430_PLEPL</name>
<dbReference type="EMBL" id="CADEAL010003168">
    <property type="protein sequence ID" value="CAB1443716.1"/>
    <property type="molecule type" value="Genomic_DNA"/>
</dbReference>
<dbReference type="InterPro" id="IPR036179">
    <property type="entry name" value="Ig-like_dom_sf"/>
</dbReference>
<keyword evidence="15" id="KW-0739">Sodium transport</keyword>
<evidence type="ECO:0000256" key="1">
    <source>
        <dbReference type="ARBA" id="ARBA00004251"/>
    </source>
</evidence>
<keyword evidence="7 21" id="KW-0732">Signal</keyword>
<feature type="chain" id="PRO_5040317319" description="Sodium channel regulatory subunit beta-3" evidence="21">
    <location>
        <begin position="25"/>
        <end position="198"/>
    </location>
</feature>
<dbReference type="GO" id="GO:0005272">
    <property type="term" value="F:sodium channel activity"/>
    <property type="evidence" value="ECO:0007669"/>
    <property type="project" value="UniProtKB-KW"/>
</dbReference>
<evidence type="ECO:0000259" key="22">
    <source>
        <dbReference type="PROSITE" id="PS50835"/>
    </source>
</evidence>
<evidence type="ECO:0000256" key="20">
    <source>
        <dbReference type="SAM" id="Phobius"/>
    </source>
</evidence>
<evidence type="ECO:0000256" key="7">
    <source>
        <dbReference type="ARBA" id="ARBA00022729"/>
    </source>
</evidence>
<evidence type="ECO:0000256" key="13">
    <source>
        <dbReference type="ARBA" id="ARBA00023157"/>
    </source>
</evidence>
<keyword evidence="4" id="KW-0894">Sodium channel</keyword>
<keyword evidence="16" id="KW-0407">Ion channel</keyword>
<keyword evidence="5" id="KW-1003">Cell membrane</keyword>
<accession>A0A9N7V430</accession>
<comment type="subunit">
    <text evidence="19">A voltage-gated sodium (Nav) channel consists of an ion-conducting pore-forming alpha subunit functional on its own that is regulated by one or more beta subunits. Forms homodimers and homotrimers. SCN3B is non-covalently associated with alpha subunits and induces the formation of alpha subunit oligomers, including trimers. Interacts with SCN5A/Nav1.5; regulatory subunit of SCN5A/Nav1.5. Interacts with SCN7A/Nav2.1; probable regulatory subunit of SCN7A/Nav2.1. Interacts with SCN10A; regulatory subunit of SCN10A/Nav1.8. Interacts with NFASC; probably involved in targeting the sodium channels to the nodes of Ranvier.</text>
</comment>
<dbReference type="AlphaFoldDB" id="A0A9N7V430"/>
<dbReference type="InterPro" id="IPR013106">
    <property type="entry name" value="Ig_V-set"/>
</dbReference>
<keyword evidence="6 20" id="KW-0812">Transmembrane</keyword>
<evidence type="ECO:0000256" key="3">
    <source>
        <dbReference type="ARBA" id="ARBA00022448"/>
    </source>
</evidence>
<keyword evidence="24" id="KW-1185">Reference proteome</keyword>
<keyword evidence="13" id="KW-1015">Disulfide bond</keyword>
<dbReference type="SMART" id="SM00409">
    <property type="entry name" value="IG"/>
    <property type="match status" value="1"/>
</dbReference>
<evidence type="ECO:0000256" key="9">
    <source>
        <dbReference type="ARBA" id="ARBA00022989"/>
    </source>
</evidence>
<dbReference type="Gene3D" id="2.60.40.10">
    <property type="entry name" value="Immunoglobulins"/>
    <property type="match status" value="1"/>
</dbReference>
<protein>
    <recommendedName>
        <fullName evidence="18">Sodium channel regulatory subunit beta-3</fullName>
    </recommendedName>
</protein>
<dbReference type="GO" id="GO:0086005">
    <property type="term" value="P:ventricular cardiac muscle cell action potential"/>
    <property type="evidence" value="ECO:0007669"/>
    <property type="project" value="TreeGrafter"/>
</dbReference>
<reference evidence="23" key="1">
    <citation type="submission" date="2020-03" db="EMBL/GenBank/DDBJ databases">
        <authorList>
            <person name="Weist P."/>
        </authorList>
    </citation>
    <scope>NUCLEOTIDE SEQUENCE</scope>
</reference>
<evidence type="ECO:0000256" key="12">
    <source>
        <dbReference type="ARBA" id="ARBA00023136"/>
    </source>
</evidence>
<evidence type="ECO:0000313" key="24">
    <source>
        <dbReference type="Proteomes" id="UP001153269"/>
    </source>
</evidence>
<dbReference type="InterPro" id="IPR027098">
    <property type="entry name" value="Na_channel_b1/b3"/>
</dbReference>
<dbReference type="Pfam" id="PF07686">
    <property type="entry name" value="V-set"/>
    <property type="match status" value="1"/>
</dbReference>
<evidence type="ECO:0000256" key="11">
    <source>
        <dbReference type="ARBA" id="ARBA00023065"/>
    </source>
</evidence>
<comment type="similarity">
    <text evidence="2">Belongs to the sodium channel auxiliary subunit SCN3B (TC 8.A.17) family.</text>
</comment>
<dbReference type="PANTHER" id="PTHR10546:SF1">
    <property type="entry name" value="SODIUM CHANNEL SUBUNIT BETA-3"/>
    <property type="match status" value="1"/>
</dbReference>
<sequence length="198" mass="23022">MVTQPRVQLITLVLLLLVVHLGQPVCVDVPSETEAVLGKSMLLTCIFCMKREEVKSKTHVDWYFMPTNERDLPKTHIYKYDKHMLLARDGPFKDRLTWNGSVDFQEVSIQIHNVTFNDSGLYECHVMREFKDFTPPSNFMKNITLKVKEKATNNAAALYSEIMMYVLLVCLTLWLLVEMVYCYRKISKSDEQAEDPAY</sequence>
<dbReference type="FunFam" id="2.60.40.10:FF:000375">
    <property type="entry name" value="Sodium channel beta 1 subunit"/>
    <property type="match status" value="1"/>
</dbReference>
<keyword evidence="11" id="KW-0406">Ion transport</keyword>
<dbReference type="GO" id="GO:0001518">
    <property type="term" value="C:voltage-gated sodium channel complex"/>
    <property type="evidence" value="ECO:0007669"/>
    <property type="project" value="InterPro"/>
</dbReference>
<proteinExistence type="inferred from homology"/>
<feature type="signal peptide" evidence="21">
    <location>
        <begin position="1"/>
        <end position="24"/>
    </location>
</feature>
<evidence type="ECO:0000256" key="18">
    <source>
        <dbReference type="ARBA" id="ARBA00044530"/>
    </source>
</evidence>
<dbReference type="InterPro" id="IPR013783">
    <property type="entry name" value="Ig-like_fold"/>
</dbReference>
<keyword evidence="12 20" id="KW-0472">Membrane</keyword>
<feature type="transmembrane region" description="Helical" evidence="20">
    <location>
        <begin position="162"/>
        <end position="183"/>
    </location>
</feature>
<dbReference type="PANTHER" id="PTHR10546">
    <property type="entry name" value="SODIUM CHANNEL SUBUNIT BETA-1 AND 3"/>
    <property type="match status" value="1"/>
</dbReference>
<gene>
    <name evidence="23" type="ORF">PLEPLA_LOCUS31432</name>
</gene>
<feature type="domain" description="Ig-like" evidence="22">
    <location>
        <begin position="24"/>
        <end position="134"/>
    </location>
</feature>
<evidence type="ECO:0000256" key="16">
    <source>
        <dbReference type="ARBA" id="ARBA00023303"/>
    </source>
</evidence>
<keyword evidence="8" id="KW-0851">Voltage-gated channel</keyword>
<dbReference type="GO" id="GO:0086091">
    <property type="term" value="P:regulation of heart rate by cardiac conduction"/>
    <property type="evidence" value="ECO:0007669"/>
    <property type="project" value="TreeGrafter"/>
</dbReference>
<evidence type="ECO:0000256" key="8">
    <source>
        <dbReference type="ARBA" id="ARBA00022882"/>
    </source>
</evidence>
<dbReference type="SMART" id="SM00406">
    <property type="entry name" value="IGv"/>
    <property type="match status" value="1"/>
</dbReference>
<dbReference type="GO" id="GO:0019871">
    <property type="term" value="F:sodium channel inhibitor activity"/>
    <property type="evidence" value="ECO:0007669"/>
    <property type="project" value="TreeGrafter"/>
</dbReference>
<evidence type="ECO:0000256" key="5">
    <source>
        <dbReference type="ARBA" id="ARBA00022475"/>
    </source>
</evidence>
<keyword evidence="3" id="KW-0813">Transport</keyword>
<evidence type="ECO:0000256" key="4">
    <source>
        <dbReference type="ARBA" id="ARBA00022461"/>
    </source>
</evidence>
<keyword evidence="9 20" id="KW-1133">Transmembrane helix</keyword>
<dbReference type="Proteomes" id="UP001153269">
    <property type="component" value="Unassembled WGS sequence"/>
</dbReference>
<evidence type="ECO:0000256" key="6">
    <source>
        <dbReference type="ARBA" id="ARBA00022692"/>
    </source>
</evidence>
<evidence type="ECO:0000256" key="15">
    <source>
        <dbReference type="ARBA" id="ARBA00023201"/>
    </source>
</evidence>
<comment type="caution">
    <text evidence="23">The sequence shown here is derived from an EMBL/GenBank/DDBJ whole genome shotgun (WGS) entry which is preliminary data.</text>
</comment>
<dbReference type="SUPFAM" id="SSF48726">
    <property type="entry name" value="Immunoglobulin"/>
    <property type="match status" value="1"/>
</dbReference>
<dbReference type="PROSITE" id="PS50835">
    <property type="entry name" value="IG_LIKE"/>
    <property type="match status" value="1"/>
</dbReference>
<evidence type="ECO:0000256" key="2">
    <source>
        <dbReference type="ARBA" id="ARBA00010404"/>
    </source>
</evidence>
<evidence type="ECO:0000256" key="19">
    <source>
        <dbReference type="ARBA" id="ARBA00049669"/>
    </source>
</evidence>
<evidence type="ECO:0000256" key="21">
    <source>
        <dbReference type="SAM" id="SignalP"/>
    </source>
</evidence>
<evidence type="ECO:0000256" key="10">
    <source>
        <dbReference type="ARBA" id="ARBA00023053"/>
    </source>
</evidence>
<evidence type="ECO:0000313" key="23">
    <source>
        <dbReference type="EMBL" id="CAB1443716.1"/>
    </source>
</evidence>
<keyword evidence="14" id="KW-0325">Glycoprotein</keyword>
<evidence type="ECO:0000256" key="14">
    <source>
        <dbReference type="ARBA" id="ARBA00023180"/>
    </source>
</evidence>
<dbReference type="GO" id="GO:0044325">
    <property type="term" value="F:transmembrane transporter binding"/>
    <property type="evidence" value="ECO:0007669"/>
    <property type="project" value="TreeGrafter"/>
</dbReference>